<gene>
    <name evidence="4" type="ORF">LZ016_11025</name>
</gene>
<keyword evidence="2" id="KW-0812">Transmembrane</keyword>
<dbReference type="SUPFAM" id="SSF56601">
    <property type="entry name" value="beta-lactamase/transpeptidase-like"/>
    <property type="match status" value="1"/>
</dbReference>
<comment type="caution">
    <text evidence="4">The sequence shown here is derived from an EMBL/GenBank/DDBJ whole genome shotgun (WGS) entry which is preliminary data.</text>
</comment>
<feature type="region of interest" description="Disordered" evidence="1">
    <location>
        <begin position="42"/>
        <end position="64"/>
    </location>
</feature>
<accession>A0ABS9VQ40</accession>
<evidence type="ECO:0000256" key="1">
    <source>
        <dbReference type="SAM" id="MobiDB-lite"/>
    </source>
</evidence>
<dbReference type="InterPro" id="IPR012338">
    <property type="entry name" value="Beta-lactam/transpept-like"/>
</dbReference>
<keyword evidence="5" id="KW-1185">Reference proteome</keyword>
<dbReference type="RefSeq" id="WP_241447531.1">
    <property type="nucleotide sequence ID" value="NZ_JAKZHW010000002.1"/>
</dbReference>
<keyword evidence="2" id="KW-1133">Transmembrane helix</keyword>
<evidence type="ECO:0000259" key="3">
    <source>
        <dbReference type="Pfam" id="PF00144"/>
    </source>
</evidence>
<sequence>MALSISRWAKELVSKAAVGAAGLIAVISLPLLAQTRTPQPLSPVAETARPDVAVPTSEPSLPTGRSLTADDVNAWLDGYMPYALGKGQIPGAVVVVVKDGQILTQRGYGFSDVAKQKPVDPRITLFRPGSISKLFTWTAVMQQVEQGKIDLDADVNKYLDFKIPPYQGKPITMRNIMTHTSGFEEQIKDLIVTDEKQYVPYEKLLKRWVPHRIYAPGEVPAYSNYATSLAGYIVQRVSGEQFDAYVERHILAPLGMTHSTFRQPVPANLRPFVSEGYVPGQDKPYGYEYVSSAPAGALSATGEDMGRFMIAHLQNGAGLLKPETAQLMHSPANRSIQGLHGMCLGFYEDDINGRRIIAHAGDTSAFHSDLNLFLNEGVGIYISMNSPGKEASAYSVRGTLLQEFADRYFPAAKPKPQALDSKTARENAEKLAGTWTSSRRIDSSFLSVANLFSQNKISVGKDGQLIAPVADILQARPSKWIAVGPMLWRDAYSHELLGAKLSDGKVTQISVSTIAPFTVLLPTPWYLNSAWLLPLLYLSLAVLVITMLLWPTRAIVRRRFGATLALEGRDLRAFRWSRISAVAIIAVLISWFITVSLIFKDMDLSALILLMGFLSLVAFVGGFLAMLWYALRVWQSGARWPAKVWSIALVIASATVLHIAINFHLIGFRTNF</sequence>
<evidence type="ECO:0000256" key="2">
    <source>
        <dbReference type="SAM" id="Phobius"/>
    </source>
</evidence>
<name>A0ABS9VQ40_9SPHN</name>
<dbReference type="Gene3D" id="3.40.710.10">
    <property type="entry name" value="DD-peptidase/beta-lactamase superfamily"/>
    <property type="match status" value="1"/>
</dbReference>
<organism evidence="4 5">
    <name type="scientific">Sphingomonas telluris</name>
    <dbReference type="NCBI Taxonomy" id="2907998"/>
    <lineage>
        <taxon>Bacteria</taxon>
        <taxon>Pseudomonadati</taxon>
        <taxon>Pseudomonadota</taxon>
        <taxon>Alphaproteobacteria</taxon>
        <taxon>Sphingomonadales</taxon>
        <taxon>Sphingomonadaceae</taxon>
        <taxon>Sphingomonas</taxon>
    </lineage>
</organism>
<dbReference type="Proteomes" id="UP001203058">
    <property type="component" value="Unassembled WGS sequence"/>
</dbReference>
<feature type="domain" description="Beta-lactamase-related" evidence="3">
    <location>
        <begin position="84"/>
        <end position="391"/>
    </location>
</feature>
<feature type="transmembrane region" description="Helical" evidence="2">
    <location>
        <begin position="605"/>
        <end position="631"/>
    </location>
</feature>
<reference evidence="4 5" key="1">
    <citation type="submission" date="2022-03" db="EMBL/GenBank/DDBJ databases">
        <authorList>
            <person name="Jo J.-H."/>
            <person name="Im W.-T."/>
        </authorList>
    </citation>
    <scope>NUCLEOTIDE SEQUENCE [LARGE SCALE GENOMIC DNA]</scope>
    <source>
        <strain evidence="4 5">SM33</strain>
    </source>
</reference>
<keyword evidence="2" id="KW-0472">Membrane</keyword>
<feature type="transmembrane region" description="Helical" evidence="2">
    <location>
        <begin position="643"/>
        <end position="666"/>
    </location>
</feature>
<dbReference type="InterPro" id="IPR050491">
    <property type="entry name" value="AmpC-like"/>
</dbReference>
<dbReference type="PANTHER" id="PTHR46825:SF9">
    <property type="entry name" value="BETA-LACTAMASE-RELATED DOMAIN-CONTAINING PROTEIN"/>
    <property type="match status" value="1"/>
</dbReference>
<feature type="transmembrane region" description="Helical" evidence="2">
    <location>
        <begin position="579"/>
        <end position="599"/>
    </location>
</feature>
<dbReference type="PANTHER" id="PTHR46825">
    <property type="entry name" value="D-ALANYL-D-ALANINE-CARBOXYPEPTIDASE/ENDOPEPTIDASE AMPH"/>
    <property type="match status" value="1"/>
</dbReference>
<dbReference type="InterPro" id="IPR001466">
    <property type="entry name" value="Beta-lactam-related"/>
</dbReference>
<proteinExistence type="predicted"/>
<dbReference type="EMBL" id="JAKZHW010000002">
    <property type="protein sequence ID" value="MCH8616629.1"/>
    <property type="molecule type" value="Genomic_DNA"/>
</dbReference>
<feature type="transmembrane region" description="Helical" evidence="2">
    <location>
        <begin position="12"/>
        <end position="33"/>
    </location>
</feature>
<dbReference type="Pfam" id="PF00144">
    <property type="entry name" value="Beta-lactamase"/>
    <property type="match status" value="1"/>
</dbReference>
<evidence type="ECO:0000313" key="4">
    <source>
        <dbReference type="EMBL" id="MCH8616629.1"/>
    </source>
</evidence>
<protein>
    <submittedName>
        <fullName evidence="4">Beta-lactamase family protein</fullName>
    </submittedName>
</protein>
<feature type="transmembrane region" description="Helical" evidence="2">
    <location>
        <begin position="531"/>
        <end position="550"/>
    </location>
</feature>
<evidence type="ECO:0000313" key="5">
    <source>
        <dbReference type="Proteomes" id="UP001203058"/>
    </source>
</evidence>